<evidence type="ECO:0000256" key="4">
    <source>
        <dbReference type="ARBA" id="ARBA00022741"/>
    </source>
</evidence>
<dbReference type="SMART" id="SM00220">
    <property type="entry name" value="S_TKc"/>
    <property type="match status" value="1"/>
</dbReference>
<evidence type="ECO:0000256" key="7">
    <source>
        <dbReference type="ARBA" id="ARBA00047899"/>
    </source>
</evidence>
<keyword evidence="2 10" id="KW-0723">Serine/threonine-protein kinase</keyword>
<dbReference type="CDD" id="cd14002">
    <property type="entry name" value="STKc_STK36"/>
    <property type="match status" value="1"/>
</dbReference>
<comment type="catalytic activity">
    <reaction evidence="8">
        <text>L-seryl-[protein] + ATP = O-phospho-L-seryl-[protein] + ADP + H(+)</text>
        <dbReference type="Rhea" id="RHEA:17989"/>
        <dbReference type="Rhea" id="RHEA-COMP:9863"/>
        <dbReference type="Rhea" id="RHEA-COMP:11604"/>
        <dbReference type="ChEBI" id="CHEBI:15378"/>
        <dbReference type="ChEBI" id="CHEBI:29999"/>
        <dbReference type="ChEBI" id="CHEBI:30616"/>
        <dbReference type="ChEBI" id="CHEBI:83421"/>
        <dbReference type="ChEBI" id="CHEBI:456216"/>
        <dbReference type="EC" id="2.7.11.1"/>
    </reaction>
</comment>
<evidence type="ECO:0000256" key="2">
    <source>
        <dbReference type="ARBA" id="ARBA00022527"/>
    </source>
</evidence>
<evidence type="ECO:0000256" key="9">
    <source>
        <dbReference type="PROSITE-ProRule" id="PRU10141"/>
    </source>
</evidence>
<evidence type="ECO:0000313" key="14">
    <source>
        <dbReference type="RefSeq" id="XP_014679255.1"/>
    </source>
</evidence>
<evidence type="ECO:0000259" key="11">
    <source>
        <dbReference type="PROSITE" id="PS50011"/>
    </source>
</evidence>
<feature type="domain" description="Protein kinase" evidence="11">
    <location>
        <begin position="4"/>
        <end position="254"/>
    </location>
</feature>
<evidence type="ECO:0000256" key="3">
    <source>
        <dbReference type="ARBA" id="ARBA00022679"/>
    </source>
</evidence>
<dbReference type="EC" id="2.7.11.1" evidence="1"/>
<keyword evidence="6 9" id="KW-0067">ATP-binding</keyword>
<dbReference type="InterPro" id="IPR008271">
    <property type="entry name" value="Ser/Thr_kinase_AS"/>
</dbReference>
<sequence>MEDYHILDMIGEGSFGKVYRGRKLYTTQIVALKFIPKIGRSTRDLTNLRHEIDIMKSLQHENIVRTLDAFETETEVVAVTDYAEGELFRVLEDDSSIPESQVQIIACQLVAALYYLHAHSILHRDMKPQNVLLSTDGVVKLCDFGFARTMSPNTFVLTSVKGTPLYMAPELVEERPYDHNADLWALGCILYEMVVGTPPFYTNSIYKLVSMITGDNVSWPPALSPTFTDFLQGLLQKDATQRLTWPALLQHPFISHAINVSDSCRDAALASPFTNPLTTSQALARAKQIKERQPPSGPPRIIAHVAAAGDGVTLVRA</sequence>
<comment type="similarity">
    <text evidence="10">Belongs to the protein kinase superfamily.</text>
</comment>
<gene>
    <name evidence="13 14" type="primary">LOC106819107</name>
</gene>
<dbReference type="InterPro" id="IPR017441">
    <property type="entry name" value="Protein_kinase_ATP_BS"/>
</dbReference>
<feature type="binding site" evidence="9">
    <location>
        <position position="33"/>
    </location>
    <ligand>
        <name>ATP</name>
        <dbReference type="ChEBI" id="CHEBI:30616"/>
    </ligand>
</feature>
<proteinExistence type="inferred from homology"/>
<evidence type="ECO:0000313" key="12">
    <source>
        <dbReference type="Proteomes" id="UP000695022"/>
    </source>
</evidence>
<name>A0ABM1F484_PRICU</name>
<dbReference type="Gene3D" id="1.10.510.10">
    <property type="entry name" value="Transferase(Phosphotransferase) domain 1"/>
    <property type="match status" value="1"/>
</dbReference>
<dbReference type="PROSITE" id="PS50011">
    <property type="entry name" value="PROTEIN_KINASE_DOM"/>
    <property type="match status" value="1"/>
</dbReference>
<dbReference type="Proteomes" id="UP000695022">
    <property type="component" value="Unplaced"/>
</dbReference>
<dbReference type="RefSeq" id="XP_014679255.1">
    <property type="nucleotide sequence ID" value="XM_014823769.1"/>
</dbReference>
<keyword evidence="12" id="KW-1185">Reference proteome</keyword>
<dbReference type="PANTHER" id="PTHR22983:SF6">
    <property type="entry name" value="SERINE_THREONINE-PROTEIN KINASE 36"/>
    <property type="match status" value="1"/>
</dbReference>
<dbReference type="Pfam" id="PF00069">
    <property type="entry name" value="Pkinase"/>
    <property type="match status" value="1"/>
</dbReference>
<evidence type="ECO:0000256" key="6">
    <source>
        <dbReference type="ARBA" id="ARBA00022840"/>
    </source>
</evidence>
<evidence type="ECO:0000256" key="10">
    <source>
        <dbReference type="RuleBase" id="RU000304"/>
    </source>
</evidence>
<accession>A0ABM1F484</accession>
<dbReference type="PROSITE" id="PS00108">
    <property type="entry name" value="PROTEIN_KINASE_ST"/>
    <property type="match status" value="1"/>
</dbReference>
<protein>
    <recommendedName>
        <fullName evidence="1">non-specific serine/threonine protein kinase</fullName>
        <ecNumber evidence="1">2.7.11.1</ecNumber>
    </recommendedName>
</protein>
<keyword evidence="5" id="KW-0418">Kinase</keyword>
<dbReference type="InterPro" id="IPR000719">
    <property type="entry name" value="Prot_kinase_dom"/>
</dbReference>
<reference evidence="13 14" key="1">
    <citation type="submission" date="2025-05" db="UniProtKB">
        <authorList>
            <consortium name="RefSeq"/>
        </authorList>
    </citation>
    <scope>IDENTIFICATION</scope>
</reference>
<dbReference type="RefSeq" id="XP_014679254.1">
    <property type="nucleotide sequence ID" value="XM_014823768.1"/>
</dbReference>
<evidence type="ECO:0000256" key="1">
    <source>
        <dbReference type="ARBA" id="ARBA00012513"/>
    </source>
</evidence>
<evidence type="ECO:0000313" key="13">
    <source>
        <dbReference type="RefSeq" id="XP_014679254.1"/>
    </source>
</evidence>
<dbReference type="SUPFAM" id="SSF56112">
    <property type="entry name" value="Protein kinase-like (PK-like)"/>
    <property type="match status" value="1"/>
</dbReference>
<evidence type="ECO:0000256" key="5">
    <source>
        <dbReference type="ARBA" id="ARBA00022777"/>
    </source>
</evidence>
<dbReference type="InterPro" id="IPR011009">
    <property type="entry name" value="Kinase-like_dom_sf"/>
</dbReference>
<organism evidence="12 14">
    <name type="scientific">Priapulus caudatus</name>
    <name type="common">Priapulid worm</name>
    <dbReference type="NCBI Taxonomy" id="37621"/>
    <lineage>
        <taxon>Eukaryota</taxon>
        <taxon>Metazoa</taxon>
        <taxon>Ecdysozoa</taxon>
        <taxon>Scalidophora</taxon>
        <taxon>Priapulida</taxon>
        <taxon>Priapulimorpha</taxon>
        <taxon>Priapulimorphida</taxon>
        <taxon>Priapulidae</taxon>
        <taxon>Priapulus</taxon>
    </lineage>
</organism>
<keyword evidence="3" id="KW-0808">Transferase</keyword>
<keyword evidence="4 9" id="KW-0547">Nucleotide-binding</keyword>
<dbReference type="GeneID" id="106819107"/>
<comment type="catalytic activity">
    <reaction evidence="7">
        <text>L-threonyl-[protein] + ATP = O-phospho-L-threonyl-[protein] + ADP + H(+)</text>
        <dbReference type="Rhea" id="RHEA:46608"/>
        <dbReference type="Rhea" id="RHEA-COMP:11060"/>
        <dbReference type="Rhea" id="RHEA-COMP:11605"/>
        <dbReference type="ChEBI" id="CHEBI:15378"/>
        <dbReference type="ChEBI" id="CHEBI:30013"/>
        <dbReference type="ChEBI" id="CHEBI:30616"/>
        <dbReference type="ChEBI" id="CHEBI:61977"/>
        <dbReference type="ChEBI" id="CHEBI:456216"/>
        <dbReference type="EC" id="2.7.11.1"/>
    </reaction>
</comment>
<dbReference type="PANTHER" id="PTHR22983">
    <property type="entry name" value="PROTEIN KINASE RELATED"/>
    <property type="match status" value="1"/>
</dbReference>
<dbReference type="PROSITE" id="PS00107">
    <property type="entry name" value="PROTEIN_KINASE_ATP"/>
    <property type="match status" value="1"/>
</dbReference>
<evidence type="ECO:0000256" key="8">
    <source>
        <dbReference type="ARBA" id="ARBA00048679"/>
    </source>
</evidence>